<feature type="domain" description="4Fe-4S ferredoxin-type" evidence="9">
    <location>
        <begin position="199"/>
        <end position="228"/>
    </location>
</feature>
<dbReference type="InterPro" id="IPR017896">
    <property type="entry name" value="4Fe4S_Fe-S-bd"/>
</dbReference>
<keyword evidence="4" id="KW-0479">Metal-binding</keyword>
<comment type="cofactor">
    <cofactor evidence="1">
        <name>FAD</name>
        <dbReference type="ChEBI" id="CHEBI:57692"/>
    </cofactor>
</comment>
<dbReference type="GO" id="GO:0046872">
    <property type="term" value="F:metal ion binding"/>
    <property type="evidence" value="ECO:0007669"/>
    <property type="project" value="UniProtKB-KW"/>
</dbReference>
<dbReference type="PROSITE" id="PS00198">
    <property type="entry name" value="4FE4S_FER_1"/>
    <property type="match status" value="1"/>
</dbReference>
<accession>X1IAU4</accession>
<reference evidence="10" key="1">
    <citation type="journal article" date="2014" name="Front. Microbiol.">
        <title>High frequency of phylogenetically diverse reductive dehalogenase-homologous genes in deep subseafloor sedimentary metagenomes.</title>
        <authorList>
            <person name="Kawai M."/>
            <person name="Futagami T."/>
            <person name="Toyoda A."/>
            <person name="Takaki Y."/>
            <person name="Nishi S."/>
            <person name="Hori S."/>
            <person name="Arai W."/>
            <person name="Tsubouchi T."/>
            <person name="Morono Y."/>
            <person name="Uchiyama I."/>
            <person name="Ito T."/>
            <person name="Fujiyama A."/>
            <person name="Inagaki F."/>
            <person name="Takami H."/>
        </authorList>
    </citation>
    <scope>NUCLEOTIDE SEQUENCE</scope>
    <source>
        <strain evidence="10">Expedition CK06-06</strain>
    </source>
</reference>
<sequence>ELIKEFTEAEVYEFYIDMRCFGEAFEEFYKHVSEMGVNFIRGKVAKITDQAISEEEKGKLIAVAEDTLLGKMIRVPVDMVILCAALQARSDAADIASRFTIGQRADGFFLETHPKLAPVNTPTDGVFIAGCCAGPKDIPDTVAQASAAASKALSLISKGKVTTEAAIAHVDETICHGCGRCEETCTFHAPKVISKNGTLVSSVNEALCKGCGACAVVCPTGAMSIWHFSQQQIDSLVDGLLEVHHG</sequence>
<dbReference type="AlphaFoldDB" id="X1IAU4"/>
<evidence type="ECO:0000256" key="6">
    <source>
        <dbReference type="ARBA" id="ARBA00023002"/>
    </source>
</evidence>
<keyword evidence="3" id="KW-0004">4Fe-4S</keyword>
<keyword evidence="6" id="KW-0560">Oxidoreductase</keyword>
<keyword evidence="7" id="KW-0408">Iron</keyword>
<keyword evidence="5" id="KW-0274">FAD</keyword>
<dbReference type="SUPFAM" id="SSF54862">
    <property type="entry name" value="4Fe-4S ferredoxins"/>
    <property type="match status" value="1"/>
</dbReference>
<keyword evidence="5" id="KW-0285">Flavoprotein</keyword>
<dbReference type="SUPFAM" id="SSF51905">
    <property type="entry name" value="FAD/NAD(P)-binding domain"/>
    <property type="match status" value="1"/>
</dbReference>
<dbReference type="InterPro" id="IPR017900">
    <property type="entry name" value="4Fe4S_Fe_S_CS"/>
</dbReference>
<evidence type="ECO:0000256" key="8">
    <source>
        <dbReference type="ARBA" id="ARBA00023014"/>
    </source>
</evidence>
<dbReference type="InterPro" id="IPR036188">
    <property type="entry name" value="FAD/NAD-bd_sf"/>
</dbReference>
<proteinExistence type="inferred from homology"/>
<organism evidence="10">
    <name type="scientific">marine sediment metagenome</name>
    <dbReference type="NCBI Taxonomy" id="412755"/>
    <lineage>
        <taxon>unclassified sequences</taxon>
        <taxon>metagenomes</taxon>
        <taxon>ecological metagenomes</taxon>
    </lineage>
</organism>
<gene>
    <name evidence="10" type="ORF">S03H2_54400</name>
</gene>
<evidence type="ECO:0000313" key="10">
    <source>
        <dbReference type="EMBL" id="GAH66405.1"/>
    </source>
</evidence>
<dbReference type="Gene3D" id="3.30.70.20">
    <property type="match status" value="2"/>
</dbReference>
<evidence type="ECO:0000256" key="7">
    <source>
        <dbReference type="ARBA" id="ARBA00023004"/>
    </source>
</evidence>
<evidence type="ECO:0000256" key="4">
    <source>
        <dbReference type="ARBA" id="ARBA00022723"/>
    </source>
</evidence>
<protein>
    <recommendedName>
        <fullName evidence="9">4Fe-4S ferredoxin-type domain-containing protein</fullName>
    </recommendedName>
</protein>
<evidence type="ECO:0000256" key="5">
    <source>
        <dbReference type="ARBA" id="ARBA00022827"/>
    </source>
</evidence>
<keyword evidence="8" id="KW-0411">Iron-sulfur</keyword>
<dbReference type="GO" id="GO:0051539">
    <property type="term" value="F:4 iron, 4 sulfur cluster binding"/>
    <property type="evidence" value="ECO:0007669"/>
    <property type="project" value="UniProtKB-KW"/>
</dbReference>
<evidence type="ECO:0000256" key="2">
    <source>
        <dbReference type="ARBA" id="ARBA00006561"/>
    </source>
</evidence>
<evidence type="ECO:0000256" key="3">
    <source>
        <dbReference type="ARBA" id="ARBA00022485"/>
    </source>
</evidence>
<evidence type="ECO:0000259" key="9">
    <source>
        <dbReference type="PROSITE" id="PS51379"/>
    </source>
</evidence>
<dbReference type="InterPro" id="IPR039650">
    <property type="entry name" value="HdrA-like"/>
</dbReference>
<comment type="similarity">
    <text evidence="2">Belongs to the HdrA family.</text>
</comment>
<feature type="domain" description="4Fe-4S ferredoxin-type" evidence="9">
    <location>
        <begin position="166"/>
        <end position="195"/>
    </location>
</feature>
<dbReference type="PANTHER" id="PTHR43498">
    <property type="entry name" value="FERREDOXIN:COB-COM HETERODISULFIDE REDUCTASE SUBUNIT A"/>
    <property type="match status" value="1"/>
</dbReference>
<dbReference type="EMBL" id="BARU01034684">
    <property type="protein sequence ID" value="GAH66405.1"/>
    <property type="molecule type" value="Genomic_DNA"/>
</dbReference>
<evidence type="ECO:0000256" key="1">
    <source>
        <dbReference type="ARBA" id="ARBA00001974"/>
    </source>
</evidence>
<dbReference type="PROSITE" id="PS51379">
    <property type="entry name" value="4FE4S_FER_2"/>
    <property type="match status" value="2"/>
</dbReference>
<feature type="non-terminal residue" evidence="10">
    <location>
        <position position="1"/>
    </location>
</feature>
<dbReference type="GO" id="GO:0016491">
    <property type="term" value="F:oxidoreductase activity"/>
    <property type="evidence" value="ECO:0007669"/>
    <property type="project" value="UniProtKB-KW"/>
</dbReference>
<name>X1IAU4_9ZZZZ</name>
<comment type="caution">
    <text evidence="10">The sequence shown here is derived from an EMBL/GenBank/DDBJ whole genome shotgun (WGS) entry which is preliminary data.</text>
</comment>
<dbReference type="PANTHER" id="PTHR43498:SF1">
    <property type="entry name" value="COB--COM HETERODISULFIDE REDUCTASE IRON-SULFUR SUBUNIT A"/>
    <property type="match status" value="1"/>
</dbReference>
<dbReference type="Pfam" id="PF14697">
    <property type="entry name" value="Fer4_21"/>
    <property type="match status" value="1"/>
</dbReference>